<organism evidence="2 3">
    <name type="scientific">Candolleomyces eurysporus</name>
    <dbReference type="NCBI Taxonomy" id="2828524"/>
    <lineage>
        <taxon>Eukaryota</taxon>
        <taxon>Fungi</taxon>
        <taxon>Dikarya</taxon>
        <taxon>Basidiomycota</taxon>
        <taxon>Agaricomycotina</taxon>
        <taxon>Agaricomycetes</taxon>
        <taxon>Agaricomycetidae</taxon>
        <taxon>Agaricales</taxon>
        <taxon>Agaricineae</taxon>
        <taxon>Psathyrellaceae</taxon>
        <taxon>Candolleomyces</taxon>
    </lineage>
</organism>
<feature type="non-terminal residue" evidence="2">
    <location>
        <position position="1"/>
    </location>
</feature>
<name>A0A9W8JRU9_9AGAR</name>
<comment type="caution">
    <text evidence="2">The sequence shown here is derived from an EMBL/GenBank/DDBJ whole genome shotgun (WGS) entry which is preliminary data.</text>
</comment>
<reference evidence="2" key="1">
    <citation type="submission" date="2022-06" db="EMBL/GenBank/DDBJ databases">
        <title>Genome Sequence of Candolleomyces eurysporus.</title>
        <authorList>
            <person name="Buettner E."/>
        </authorList>
    </citation>
    <scope>NUCLEOTIDE SEQUENCE</scope>
    <source>
        <strain evidence="2">VTCC 930004</strain>
    </source>
</reference>
<gene>
    <name evidence="2" type="ORF">H1R20_g1430</name>
</gene>
<evidence type="ECO:0000313" key="2">
    <source>
        <dbReference type="EMBL" id="KAJ2935665.1"/>
    </source>
</evidence>
<evidence type="ECO:0000256" key="1">
    <source>
        <dbReference type="SAM" id="SignalP"/>
    </source>
</evidence>
<accession>A0A9W8JRU9</accession>
<dbReference type="OrthoDB" id="3685327at2759"/>
<evidence type="ECO:0000313" key="3">
    <source>
        <dbReference type="Proteomes" id="UP001140091"/>
    </source>
</evidence>
<dbReference type="EMBL" id="JANBPK010000413">
    <property type="protein sequence ID" value="KAJ2935665.1"/>
    <property type="molecule type" value="Genomic_DNA"/>
</dbReference>
<proteinExistence type="predicted"/>
<dbReference type="Proteomes" id="UP001140091">
    <property type="component" value="Unassembled WGS sequence"/>
</dbReference>
<feature type="signal peptide" evidence="1">
    <location>
        <begin position="1"/>
        <end position="19"/>
    </location>
</feature>
<feature type="chain" id="PRO_5040859316" evidence="1">
    <location>
        <begin position="20"/>
        <end position="184"/>
    </location>
</feature>
<sequence>MRFVNFVLSFLALSTCVAGLPAAQPSEGPTSLTTSARALSQRDGDGTTSADLAARQGPAIAAVAQGIVGIVGTILERIEADKGARSEYTQDFIDLAREQYPSFNWVICHTEHSTDFDGAQGEDWDHSHQEFPVFAGTIGYEIYWFKSGIFVREGDGGFLNWAYGGNVLDRTDSSGSSIVRFGPL</sequence>
<keyword evidence="1" id="KW-0732">Signal</keyword>
<dbReference type="AlphaFoldDB" id="A0A9W8JRU9"/>
<keyword evidence="3" id="KW-1185">Reference proteome</keyword>
<protein>
    <submittedName>
        <fullName evidence="2">Uncharacterized protein</fullName>
    </submittedName>
</protein>